<dbReference type="AlphaFoldDB" id="A0A7S7JH83"/>
<dbReference type="EMBL" id="AP011548">
    <property type="protein sequence ID" value="BAI41949.1"/>
    <property type="molecule type" value="Genomic_DNA"/>
</dbReference>
<dbReference type="InterPro" id="IPR006140">
    <property type="entry name" value="D-isomer_DH_NAD-bd"/>
</dbReference>
<evidence type="ECO:0000259" key="3">
    <source>
        <dbReference type="Pfam" id="PF02826"/>
    </source>
</evidence>
<protein>
    <submittedName>
        <fullName evidence="4">Phosphoglycerate dehydrogenase</fullName>
    </submittedName>
</protein>
<evidence type="ECO:0000256" key="2">
    <source>
        <dbReference type="ARBA" id="ARBA00023027"/>
    </source>
</evidence>
<proteinExistence type="predicted"/>
<dbReference type="Pfam" id="PF02826">
    <property type="entry name" value="2-Hacid_dh_C"/>
    <property type="match status" value="1"/>
</dbReference>
<feature type="domain" description="D-isomer specific 2-hydroxyacid dehydrogenase NAD-binding" evidence="3">
    <location>
        <begin position="103"/>
        <end position="273"/>
    </location>
</feature>
<accession>A0A7S7JH83</accession>
<dbReference type="RefSeq" id="WP_014569658.1">
    <property type="nucleotide sequence ID" value="NC_013198.1"/>
</dbReference>
<evidence type="ECO:0000313" key="5">
    <source>
        <dbReference type="Proteomes" id="UP000002067"/>
    </source>
</evidence>
<sequence length="311" mass="33931">MKILNSFNLKPEQRQVLEKAGHVVIDDNQLDQATAQQIDVVYGWHDQSAQVNFDHLRFVQAISAGVDYLPLADFAKHQVLLANTSGIHAEPIAEYVLGVLFTISRGILPPVRAGRQMWTFRQQRPPMTLLKGQTAVIFGTGHIGSTIATKLHALGLHTLGVSAHGRPAAGFEEVVTDANAHTAAQNADILINALPLTSATKHFYNSEFFSGLQNQPLFINIGRGASVDTPALVQALQTQQLRAAALDVVDPEPLPQDSPLWDMDNVLLTPHISGTVPHLRDQVFKIFNDNLQSLIASGQLASHQVDLSRGY</sequence>
<dbReference type="GO" id="GO:0016616">
    <property type="term" value="F:oxidoreductase activity, acting on the CH-OH group of donors, NAD or NADP as acceptor"/>
    <property type="evidence" value="ECO:0007669"/>
    <property type="project" value="InterPro"/>
</dbReference>
<keyword evidence="1" id="KW-0560">Oxidoreductase</keyword>
<dbReference type="KEGG" id="lrg:LRHM_1422"/>
<name>A0A7S7JH83_LACRG</name>
<gene>
    <name evidence="4" type="ordered locus">LRHM_1422</name>
</gene>
<dbReference type="PANTHER" id="PTHR43333">
    <property type="entry name" value="2-HACID_DH_C DOMAIN-CONTAINING PROTEIN"/>
    <property type="match status" value="1"/>
</dbReference>
<dbReference type="InterPro" id="IPR036291">
    <property type="entry name" value="NAD(P)-bd_dom_sf"/>
</dbReference>
<keyword evidence="2" id="KW-0520">NAD</keyword>
<evidence type="ECO:0000313" key="4">
    <source>
        <dbReference type="EMBL" id="BAI41949.1"/>
    </source>
</evidence>
<dbReference type="GO" id="GO:0051287">
    <property type="term" value="F:NAD binding"/>
    <property type="evidence" value="ECO:0007669"/>
    <property type="project" value="InterPro"/>
</dbReference>
<evidence type="ECO:0000256" key="1">
    <source>
        <dbReference type="ARBA" id="ARBA00023002"/>
    </source>
</evidence>
<dbReference type="PANTHER" id="PTHR43333:SF1">
    <property type="entry name" value="D-ISOMER SPECIFIC 2-HYDROXYACID DEHYDROGENASE NAD-BINDING DOMAIN-CONTAINING PROTEIN"/>
    <property type="match status" value="1"/>
</dbReference>
<dbReference type="Gene3D" id="3.40.50.720">
    <property type="entry name" value="NAD(P)-binding Rossmann-like Domain"/>
    <property type="match status" value="2"/>
</dbReference>
<dbReference type="CDD" id="cd12155">
    <property type="entry name" value="PGDH_1"/>
    <property type="match status" value="1"/>
</dbReference>
<organism evidence="4 5">
    <name type="scientific">Lacticaseibacillus rhamnosus (strain ATCC 53103 / LMG 18243 / GG)</name>
    <name type="common">Lactobacillus rhamnosus</name>
    <dbReference type="NCBI Taxonomy" id="568703"/>
    <lineage>
        <taxon>Bacteria</taxon>
        <taxon>Bacillati</taxon>
        <taxon>Bacillota</taxon>
        <taxon>Bacilli</taxon>
        <taxon>Lactobacillales</taxon>
        <taxon>Lactobacillaceae</taxon>
        <taxon>Lacticaseibacillus</taxon>
    </lineage>
</organism>
<dbReference type="KEGG" id="lrh:LGG_01481"/>
<reference evidence="4 5" key="1">
    <citation type="journal article" date="2009" name="J. Bacteriol.">
        <title>Complete genome sequence of the probiotic Lactobacillus rhamnosus ATCC 53103.</title>
        <authorList>
            <person name="Morita H."/>
            <person name="Toh H."/>
            <person name="Oshima K."/>
            <person name="Murakami M."/>
            <person name="Taylor T.D."/>
            <person name="Igimi S."/>
            <person name="Hattori M."/>
        </authorList>
    </citation>
    <scope>NUCLEOTIDE SEQUENCE [LARGE SCALE GENOMIC DNA]</scope>
    <source>
        <strain evidence="5">ATCC 53103 / LMG 18243 / GG [Tokyo]</strain>
    </source>
</reference>
<dbReference type="SUPFAM" id="SSF52283">
    <property type="entry name" value="Formate/glycerate dehydrogenase catalytic domain-like"/>
    <property type="match status" value="1"/>
</dbReference>
<dbReference type="SUPFAM" id="SSF51735">
    <property type="entry name" value="NAD(P)-binding Rossmann-fold domains"/>
    <property type="match status" value="1"/>
</dbReference>
<dbReference type="Proteomes" id="UP000002067">
    <property type="component" value="Chromosome"/>
</dbReference>